<dbReference type="EMBL" id="JABFCY010000012">
    <property type="protein sequence ID" value="NNU62087.1"/>
    <property type="molecule type" value="Genomic_DNA"/>
</dbReference>
<keyword evidence="1" id="KW-1133">Transmembrane helix</keyword>
<protein>
    <submittedName>
        <fullName evidence="2">Uncharacterized protein</fullName>
    </submittedName>
</protein>
<dbReference type="AlphaFoldDB" id="A0A849KR32"/>
<comment type="caution">
    <text evidence="2">The sequence shown here is derived from an EMBL/GenBank/DDBJ whole genome shotgun (WGS) entry which is preliminary data.</text>
</comment>
<feature type="transmembrane region" description="Helical" evidence="1">
    <location>
        <begin position="90"/>
        <end position="113"/>
    </location>
</feature>
<proteinExistence type="predicted"/>
<evidence type="ECO:0000313" key="3">
    <source>
        <dbReference type="Proteomes" id="UP000574931"/>
    </source>
</evidence>
<dbReference type="RefSeq" id="WP_124915896.1">
    <property type="nucleotide sequence ID" value="NZ_JABFCY010000012.1"/>
</dbReference>
<accession>A0A849KR32</accession>
<dbReference type="Proteomes" id="UP000574931">
    <property type="component" value="Unassembled WGS sequence"/>
</dbReference>
<gene>
    <name evidence="2" type="ORF">HKX02_17785</name>
</gene>
<reference evidence="2 3" key="1">
    <citation type="submission" date="2020-05" db="EMBL/GenBank/DDBJ databases">
        <title>Draft Genome Sequence of Ochrobactrum soli Isolated from Stable Fly Gut.</title>
        <authorList>
            <person name="Pileggi M.T."/>
            <person name="Vazhakkala L.J."/>
            <person name="Wong C.N."/>
        </authorList>
    </citation>
    <scope>NUCLEOTIDE SEQUENCE [LARGE SCALE GENOMIC DNA]</scope>
    <source>
        <strain evidence="2 3">MTP-C0764</strain>
    </source>
</reference>
<keyword evidence="1" id="KW-0472">Membrane</keyword>
<evidence type="ECO:0000256" key="1">
    <source>
        <dbReference type="SAM" id="Phobius"/>
    </source>
</evidence>
<evidence type="ECO:0000313" key="2">
    <source>
        <dbReference type="EMBL" id="NNU62087.1"/>
    </source>
</evidence>
<sequence length="125" mass="13260">MKYTPSQPAQSSAKNGPGFWLVALFGLVVWTLLMWFAYSISDAVIVWISGNGAVLAETGKSLIGSEVTALLDTTKLDQIAGSGIELLQSLLAPALAIIWVIGAVAILFIRSILARIIGMRGSLSR</sequence>
<keyword evidence="3" id="KW-1185">Reference proteome</keyword>
<keyword evidence="1" id="KW-0812">Transmembrane</keyword>
<organism evidence="2 3">
    <name type="scientific">Ochrobactrum soli</name>
    <dbReference type="NCBI Taxonomy" id="2448455"/>
    <lineage>
        <taxon>Bacteria</taxon>
        <taxon>Pseudomonadati</taxon>
        <taxon>Pseudomonadota</taxon>
        <taxon>Alphaproteobacteria</taxon>
        <taxon>Hyphomicrobiales</taxon>
        <taxon>Brucellaceae</taxon>
        <taxon>Brucella/Ochrobactrum group</taxon>
        <taxon>Ochrobactrum</taxon>
    </lineage>
</organism>
<feature type="transmembrane region" description="Helical" evidence="1">
    <location>
        <begin position="20"/>
        <end position="38"/>
    </location>
</feature>
<name>A0A849KR32_9HYPH</name>